<dbReference type="Proteomes" id="UP001596417">
    <property type="component" value="Unassembled WGS sequence"/>
</dbReference>
<dbReference type="InterPro" id="IPR020825">
    <property type="entry name" value="Phe-tRNA_synthase-like_B3/B4"/>
</dbReference>
<protein>
    <submittedName>
        <fullName evidence="2">Phenylalanine--tRNA ligase beta subunit-related protein</fullName>
    </submittedName>
</protein>
<dbReference type="EMBL" id="JBHTAX010000001">
    <property type="protein sequence ID" value="MFC7191922.1"/>
    <property type="molecule type" value="Genomic_DNA"/>
</dbReference>
<accession>A0ABD5YLA8</accession>
<dbReference type="AlphaFoldDB" id="A0ABD5YLA8"/>
<sequence length="160" mass="17791">MGYSDQTPDGEKRVKLIERRGLNRHNNVVDAYNIAGAEYGIGLGMHDVAQLDGNIVIERASGGEEMVPLFRESHREAREGDLIYGTDDHVLWLSGQIGRDADDFRVTTDTDKALLMAVGNEETSEEYNRSVCRRAFDLISKTCSNASIEFLDVEKPVVNA</sequence>
<dbReference type="EMBL" id="JBHTAX010000002">
    <property type="protein sequence ID" value="MFC7191986.1"/>
    <property type="molecule type" value="Genomic_DNA"/>
</dbReference>
<reference evidence="5" key="2">
    <citation type="journal article" date="2019" name="Int. J. Syst. Evol. Microbiol.">
        <title>The Global Catalogue of Microorganisms (GCM) 10K type strain sequencing project: providing services to taxonomists for standard genome sequencing and annotation.</title>
        <authorList>
            <consortium name="The Broad Institute Genomics Platform"/>
            <consortium name="The Broad Institute Genome Sequencing Center for Infectious Disease"/>
            <person name="Wu L."/>
            <person name="Ma J."/>
        </authorList>
    </citation>
    <scope>NUCLEOTIDE SEQUENCE [LARGE SCALE GENOMIC DNA]</scope>
    <source>
        <strain evidence="5">RDMS1</strain>
    </source>
</reference>
<dbReference type="InterPro" id="IPR005146">
    <property type="entry name" value="B3/B4_tRNA-bd"/>
</dbReference>
<dbReference type="GO" id="GO:0016874">
    <property type="term" value="F:ligase activity"/>
    <property type="evidence" value="ECO:0007669"/>
    <property type="project" value="UniProtKB-KW"/>
</dbReference>
<name>A0ABD5YLA8_9EURY</name>
<dbReference type="EMBL" id="JBHTAX010000001">
    <property type="protein sequence ID" value="MFC7188408.1"/>
    <property type="molecule type" value="Genomic_DNA"/>
</dbReference>
<proteinExistence type="predicted"/>
<reference evidence="2" key="3">
    <citation type="submission" date="2024-09" db="EMBL/GenBank/DDBJ databases">
        <authorList>
            <person name="Sun Q."/>
        </authorList>
    </citation>
    <scope>NUCLEOTIDE SEQUENCE</scope>
    <source>
        <strain evidence="2">NBRC 107106</strain>
    </source>
</reference>
<evidence type="ECO:0000259" key="1">
    <source>
        <dbReference type="SMART" id="SM00873"/>
    </source>
</evidence>
<gene>
    <name evidence="2" type="ORF">ACFQL7_00080</name>
    <name evidence="3" type="ORF">ACFQL7_20430</name>
    <name evidence="4" type="ORF">ACFQL7_20765</name>
</gene>
<dbReference type="GeneID" id="76201711"/>
<evidence type="ECO:0000313" key="5">
    <source>
        <dbReference type="Proteomes" id="UP001596417"/>
    </source>
</evidence>
<comment type="caution">
    <text evidence="2">The sequence shown here is derived from an EMBL/GenBank/DDBJ whole genome shotgun (WGS) entry which is preliminary data.</text>
</comment>
<dbReference type="Gene3D" id="3.50.40.10">
    <property type="entry name" value="Phenylalanyl-trna Synthetase, Chain B, domain 3"/>
    <property type="match status" value="1"/>
</dbReference>
<evidence type="ECO:0000313" key="3">
    <source>
        <dbReference type="EMBL" id="MFC7191922.1"/>
    </source>
</evidence>
<organism evidence="2 5">
    <name type="scientific">Halocatena marina</name>
    <dbReference type="NCBI Taxonomy" id="2934937"/>
    <lineage>
        <taxon>Archaea</taxon>
        <taxon>Methanobacteriati</taxon>
        <taxon>Methanobacteriota</taxon>
        <taxon>Stenosarchaea group</taxon>
        <taxon>Halobacteria</taxon>
        <taxon>Halobacteriales</taxon>
        <taxon>Natronomonadaceae</taxon>
        <taxon>Halocatena</taxon>
    </lineage>
</organism>
<keyword evidence="2" id="KW-0436">Ligase</keyword>
<reference evidence="2" key="1">
    <citation type="journal article" date="2014" name="Int. J. Syst. Evol. Microbiol.">
        <title>Complete genome sequence of Corynebacterium casei LMG S-19264T (=DSM 44701T), isolated from a smear-ripened cheese.</title>
        <authorList>
            <consortium name="US DOE Joint Genome Institute (JGI-PGF)"/>
            <person name="Walter F."/>
            <person name="Albersmeier A."/>
            <person name="Kalinowski J."/>
            <person name="Ruckert C."/>
        </authorList>
    </citation>
    <scope>NUCLEOTIDE SEQUENCE [LARGE SCALE GENOMIC DNA]</scope>
    <source>
        <strain evidence="2">NBRC 107106</strain>
    </source>
</reference>
<evidence type="ECO:0000313" key="2">
    <source>
        <dbReference type="EMBL" id="MFC7188408.1"/>
    </source>
</evidence>
<dbReference type="RefSeq" id="WP_264822381.1">
    <property type="nucleotide sequence ID" value="NZ_CP110249.1"/>
</dbReference>
<dbReference type="SUPFAM" id="SSF56037">
    <property type="entry name" value="PheT/TilS domain"/>
    <property type="match status" value="1"/>
</dbReference>
<dbReference type="PANTHER" id="PTHR39209:SF2">
    <property type="entry name" value="CYTOPLASMIC PROTEIN"/>
    <property type="match status" value="1"/>
</dbReference>
<dbReference type="Pfam" id="PF03483">
    <property type="entry name" value="B3_4"/>
    <property type="match status" value="1"/>
</dbReference>
<dbReference type="SMART" id="SM00873">
    <property type="entry name" value="B3_4"/>
    <property type="match status" value="1"/>
</dbReference>
<evidence type="ECO:0000313" key="4">
    <source>
        <dbReference type="EMBL" id="MFC7191986.1"/>
    </source>
</evidence>
<keyword evidence="5" id="KW-1185">Reference proteome</keyword>
<feature type="domain" description="B3/B4 tRNA-binding" evidence="1">
    <location>
        <begin position="6"/>
        <end position="144"/>
    </location>
</feature>
<dbReference type="PANTHER" id="PTHR39209">
    <property type="match status" value="1"/>
</dbReference>